<dbReference type="OrthoDB" id="2735536at2759"/>
<dbReference type="PANTHER" id="PTHR10366:SF564">
    <property type="entry name" value="STEROL-4-ALPHA-CARBOXYLATE 3-DEHYDROGENASE, DECARBOXYLATING"/>
    <property type="match status" value="1"/>
</dbReference>
<dbReference type="Pfam" id="PF01370">
    <property type="entry name" value="Epimerase"/>
    <property type="match status" value="1"/>
</dbReference>
<dbReference type="GO" id="GO:0016616">
    <property type="term" value="F:oxidoreductase activity, acting on the CH-OH group of donors, NAD or NADP as acceptor"/>
    <property type="evidence" value="ECO:0007669"/>
    <property type="project" value="TreeGrafter"/>
</dbReference>
<feature type="domain" description="NAD-dependent epimerase/dehydratase" evidence="3">
    <location>
        <begin position="11"/>
        <end position="268"/>
    </location>
</feature>
<comment type="similarity">
    <text evidence="2">Belongs to the NAD(P)-dependent epimerase/dehydratase family. Dihydroflavonol-4-reductase subfamily.</text>
</comment>
<dbReference type="GeneID" id="25309473"/>
<dbReference type="CDD" id="cd05227">
    <property type="entry name" value="AR_SDR_e"/>
    <property type="match status" value="1"/>
</dbReference>
<dbReference type="InterPro" id="IPR050425">
    <property type="entry name" value="NAD(P)_dehydrat-like"/>
</dbReference>
<proteinExistence type="inferred from homology"/>
<reference evidence="4 5" key="1">
    <citation type="submission" date="2015-01" db="EMBL/GenBank/DDBJ databases">
        <title>The Genome Sequence of Fonsecaea pedrosoi CBS 271.37.</title>
        <authorList>
            <consortium name="The Broad Institute Genomics Platform"/>
            <person name="Cuomo C."/>
            <person name="de Hoog S."/>
            <person name="Gorbushina A."/>
            <person name="Stielow B."/>
            <person name="Teixiera M."/>
            <person name="Abouelleil A."/>
            <person name="Chapman S.B."/>
            <person name="Priest M."/>
            <person name="Young S.K."/>
            <person name="Wortman J."/>
            <person name="Nusbaum C."/>
            <person name="Birren B."/>
        </authorList>
    </citation>
    <scope>NUCLEOTIDE SEQUENCE [LARGE SCALE GENOMIC DNA]</scope>
    <source>
        <strain evidence="4 5">CBS 271.37</strain>
    </source>
</reference>
<dbReference type="SUPFAM" id="SSF51735">
    <property type="entry name" value="NAD(P)-binding Rossmann-fold domains"/>
    <property type="match status" value="1"/>
</dbReference>
<evidence type="ECO:0000313" key="4">
    <source>
        <dbReference type="EMBL" id="KIW77537.1"/>
    </source>
</evidence>
<accession>A0A0D2ETK8</accession>
<keyword evidence="5" id="KW-1185">Reference proteome</keyword>
<sequence>MGSISPKDETILITGISGFVASHIAHTFLEAGYRVRGTVRSEKSIAGIKQAHGKYADQLSFVVVPDMAATDAFNEAVDGVTGVIHTANPFILNPKDNEEELLKPSVNGVLNVLKAGATQGPTLRRVVLTASFACILDLSQGLRPDYTYSESDWNPATYEEAKNSSSGGFTYCAAKGLAERAAWEWIEKNKPSFSFTSICPPWVFGPSLAGIKSLDHLNESTEAIWKLVNGSTKDVPPIDFAGFADVRDVSLAHLRAYELEEAGGQRFLVGSHFDYQTAVDGLRDDFPQIQDRIPRGTPGAREPVYQVNGSKAEKVLGIKYTPLKVTLKDTVEDLLNAEKRLAA</sequence>
<dbReference type="STRING" id="1442368.A0A0D2ETK8"/>
<dbReference type="RefSeq" id="XP_013281345.1">
    <property type="nucleotide sequence ID" value="XM_013425891.1"/>
</dbReference>
<dbReference type="InterPro" id="IPR036291">
    <property type="entry name" value="NAD(P)-bd_dom_sf"/>
</dbReference>
<evidence type="ECO:0000313" key="5">
    <source>
        <dbReference type="Proteomes" id="UP000053029"/>
    </source>
</evidence>
<evidence type="ECO:0000259" key="3">
    <source>
        <dbReference type="Pfam" id="PF01370"/>
    </source>
</evidence>
<dbReference type="AlphaFoldDB" id="A0A0D2ETK8"/>
<gene>
    <name evidence="4" type="ORF">Z517_09983</name>
</gene>
<protein>
    <submittedName>
        <fullName evidence="4">Unplaced genomic scaffold supercont1.6, whole genome shotgun sequence</fullName>
    </submittedName>
</protein>
<keyword evidence="1" id="KW-0560">Oxidoreductase</keyword>
<dbReference type="Gene3D" id="3.40.50.720">
    <property type="entry name" value="NAD(P)-binding Rossmann-like Domain"/>
    <property type="match status" value="1"/>
</dbReference>
<evidence type="ECO:0000256" key="1">
    <source>
        <dbReference type="ARBA" id="ARBA00023002"/>
    </source>
</evidence>
<name>A0A0D2ETK8_9EURO</name>
<dbReference type="EMBL" id="KN846974">
    <property type="protein sequence ID" value="KIW77537.1"/>
    <property type="molecule type" value="Genomic_DNA"/>
</dbReference>
<dbReference type="InterPro" id="IPR001509">
    <property type="entry name" value="Epimerase_deHydtase"/>
</dbReference>
<evidence type="ECO:0000256" key="2">
    <source>
        <dbReference type="ARBA" id="ARBA00023445"/>
    </source>
</evidence>
<organism evidence="4 5">
    <name type="scientific">Fonsecaea pedrosoi CBS 271.37</name>
    <dbReference type="NCBI Taxonomy" id="1442368"/>
    <lineage>
        <taxon>Eukaryota</taxon>
        <taxon>Fungi</taxon>
        <taxon>Dikarya</taxon>
        <taxon>Ascomycota</taxon>
        <taxon>Pezizomycotina</taxon>
        <taxon>Eurotiomycetes</taxon>
        <taxon>Chaetothyriomycetidae</taxon>
        <taxon>Chaetothyriales</taxon>
        <taxon>Herpotrichiellaceae</taxon>
        <taxon>Fonsecaea</taxon>
    </lineage>
</organism>
<dbReference type="Proteomes" id="UP000053029">
    <property type="component" value="Unassembled WGS sequence"/>
</dbReference>
<dbReference type="PANTHER" id="PTHR10366">
    <property type="entry name" value="NAD DEPENDENT EPIMERASE/DEHYDRATASE"/>
    <property type="match status" value="1"/>
</dbReference>
<dbReference type="VEuPathDB" id="FungiDB:Z517_09983"/>
<dbReference type="HOGENOM" id="CLU_007383_9_2_1"/>